<dbReference type="GO" id="GO:0016853">
    <property type="term" value="F:isomerase activity"/>
    <property type="evidence" value="ECO:0007669"/>
    <property type="project" value="UniProtKB-KW"/>
</dbReference>
<protein>
    <submittedName>
        <fullName evidence="2">70 kDa peptidyl-prolyl isomerase</fullName>
    </submittedName>
</protein>
<reference evidence="2 3" key="2">
    <citation type="journal article" date="2017" name="Front. Plant Sci.">
        <title>Gene Classification and Mining of Molecular Markers Useful in Red Clover (Trifolium pratense) Breeding.</title>
        <authorList>
            <person name="Istvanek J."/>
            <person name="Dluhosova J."/>
            <person name="Dluhos P."/>
            <person name="Patkova L."/>
            <person name="Nedelnik J."/>
            <person name="Repkova J."/>
        </authorList>
    </citation>
    <scope>NUCLEOTIDE SEQUENCE [LARGE SCALE GENOMIC DNA]</scope>
    <source>
        <strain evidence="3">cv. Tatra</strain>
        <tissue evidence="2">Young leaves</tissue>
    </source>
</reference>
<dbReference type="AlphaFoldDB" id="A0A2K3N215"/>
<accession>A0A2K3N215</accession>
<evidence type="ECO:0000313" key="3">
    <source>
        <dbReference type="Proteomes" id="UP000236291"/>
    </source>
</evidence>
<keyword evidence="2" id="KW-0413">Isomerase</keyword>
<organism evidence="2 3">
    <name type="scientific">Trifolium pratense</name>
    <name type="common">Red clover</name>
    <dbReference type="NCBI Taxonomy" id="57577"/>
    <lineage>
        <taxon>Eukaryota</taxon>
        <taxon>Viridiplantae</taxon>
        <taxon>Streptophyta</taxon>
        <taxon>Embryophyta</taxon>
        <taxon>Tracheophyta</taxon>
        <taxon>Spermatophyta</taxon>
        <taxon>Magnoliopsida</taxon>
        <taxon>eudicotyledons</taxon>
        <taxon>Gunneridae</taxon>
        <taxon>Pentapetalae</taxon>
        <taxon>rosids</taxon>
        <taxon>fabids</taxon>
        <taxon>Fabales</taxon>
        <taxon>Fabaceae</taxon>
        <taxon>Papilionoideae</taxon>
        <taxon>50 kb inversion clade</taxon>
        <taxon>NPAAA clade</taxon>
        <taxon>Hologalegina</taxon>
        <taxon>IRL clade</taxon>
        <taxon>Trifolieae</taxon>
        <taxon>Trifolium</taxon>
    </lineage>
</organism>
<feature type="domain" description="Reverse transcriptase zinc-binding" evidence="1">
    <location>
        <begin position="89"/>
        <end position="161"/>
    </location>
</feature>
<proteinExistence type="predicted"/>
<reference evidence="2 3" key="1">
    <citation type="journal article" date="2014" name="Am. J. Bot.">
        <title>Genome assembly and annotation for red clover (Trifolium pratense; Fabaceae).</title>
        <authorList>
            <person name="Istvanek J."/>
            <person name="Jaros M."/>
            <person name="Krenek A."/>
            <person name="Repkova J."/>
        </authorList>
    </citation>
    <scope>NUCLEOTIDE SEQUENCE [LARGE SCALE GENOMIC DNA]</scope>
    <source>
        <strain evidence="3">cv. Tatra</strain>
        <tissue evidence="2">Young leaves</tissue>
    </source>
</reference>
<dbReference type="InterPro" id="IPR026960">
    <property type="entry name" value="RVT-Znf"/>
</dbReference>
<dbReference type="Proteomes" id="UP000236291">
    <property type="component" value="Unassembled WGS sequence"/>
</dbReference>
<gene>
    <name evidence="2" type="ORF">L195_g020247</name>
</gene>
<comment type="caution">
    <text evidence="2">The sequence shown here is derived from an EMBL/GenBank/DDBJ whole genome shotgun (WGS) entry which is preliminary data.</text>
</comment>
<dbReference type="Pfam" id="PF13966">
    <property type="entry name" value="zf-RVT"/>
    <property type="match status" value="1"/>
</dbReference>
<sequence>MPVDDGGLWFRVLEARYGIERGCLQVAGKGGEDPYSIVWIRDGADGLGGRWFGESVLMRVGDGTVNRSSAVAELFALGWGLGREAWEWQKQLWPDLSWHKQIPLKVSVFAWRLMRDKLPTKSNLVARGIILPEVQSCVSDCGEVESAQHLFISCSTFDFLWSSVRSWIDFSSVDPQNMDDRYLQFTFSPGGLIARRSFLQLI</sequence>
<name>A0A2K3N215_TRIPR</name>
<evidence type="ECO:0000313" key="2">
    <source>
        <dbReference type="EMBL" id="PNX97029.1"/>
    </source>
</evidence>
<dbReference type="EMBL" id="ASHM01015115">
    <property type="protein sequence ID" value="PNX97029.1"/>
    <property type="molecule type" value="Genomic_DNA"/>
</dbReference>
<evidence type="ECO:0000259" key="1">
    <source>
        <dbReference type="Pfam" id="PF13966"/>
    </source>
</evidence>